<dbReference type="PaxDb" id="55529-EKX39822"/>
<dbReference type="HOGENOM" id="CLU_2125828_0_0_1"/>
<dbReference type="AlphaFoldDB" id="L1IUR7"/>
<reference evidence="3 5" key="1">
    <citation type="journal article" date="2012" name="Nature">
        <title>Algal genomes reveal evolutionary mosaicism and the fate of nucleomorphs.</title>
        <authorList>
            <consortium name="DOE Joint Genome Institute"/>
            <person name="Curtis B.A."/>
            <person name="Tanifuji G."/>
            <person name="Burki F."/>
            <person name="Gruber A."/>
            <person name="Irimia M."/>
            <person name="Maruyama S."/>
            <person name="Arias M.C."/>
            <person name="Ball S.G."/>
            <person name="Gile G.H."/>
            <person name="Hirakawa Y."/>
            <person name="Hopkins J.F."/>
            <person name="Kuo A."/>
            <person name="Rensing S.A."/>
            <person name="Schmutz J."/>
            <person name="Symeonidi A."/>
            <person name="Elias M."/>
            <person name="Eveleigh R.J."/>
            <person name="Herman E.K."/>
            <person name="Klute M.J."/>
            <person name="Nakayama T."/>
            <person name="Obornik M."/>
            <person name="Reyes-Prieto A."/>
            <person name="Armbrust E.V."/>
            <person name="Aves S.J."/>
            <person name="Beiko R.G."/>
            <person name="Coutinho P."/>
            <person name="Dacks J.B."/>
            <person name="Durnford D.G."/>
            <person name="Fast N.M."/>
            <person name="Green B.R."/>
            <person name="Grisdale C.J."/>
            <person name="Hempel F."/>
            <person name="Henrissat B."/>
            <person name="Hoppner M.P."/>
            <person name="Ishida K."/>
            <person name="Kim E."/>
            <person name="Koreny L."/>
            <person name="Kroth P.G."/>
            <person name="Liu Y."/>
            <person name="Malik S.B."/>
            <person name="Maier U.G."/>
            <person name="McRose D."/>
            <person name="Mock T."/>
            <person name="Neilson J.A."/>
            <person name="Onodera N.T."/>
            <person name="Poole A.M."/>
            <person name="Pritham E.J."/>
            <person name="Richards T.A."/>
            <person name="Rocap G."/>
            <person name="Roy S.W."/>
            <person name="Sarai C."/>
            <person name="Schaack S."/>
            <person name="Shirato S."/>
            <person name="Slamovits C.H."/>
            <person name="Spencer D.F."/>
            <person name="Suzuki S."/>
            <person name="Worden A.Z."/>
            <person name="Zauner S."/>
            <person name="Barry K."/>
            <person name="Bell C."/>
            <person name="Bharti A.K."/>
            <person name="Crow J.A."/>
            <person name="Grimwood J."/>
            <person name="Kramer R."/>
            <person name="Lindquist E."/>
            <person name="Lucas S."/>
            <person name="Salamov A."/>
            <person name="McFadden G.I."/>
            <person name="Lane C.E."/>
            <person name="Keeling P.J."/>
            <person name="Gray M.W."/>
            <person name="Grigoriev I.V."/>
            <person name="Archibald J.M."/>
        </authorList>
    </citation>
    <scope>NUCLEOTIDE SEQUENCE</scope>
    <source>
        <strain evidence="3 5">CCMP2712</strain>
    </source>
</reference>
<feature type="compositionally biased region" description="Basic and acidic residues" evidence="1">
    <location>
        <begin position="1"/>
        <end position="19"/>
    </location>
</feature>
<protein>
    <recommendedName>
        <fullName evidence="2">EF-hand domain-containing protein</fullName>
    </recommendedName>
</protein>
<feature type="region of interest" description="Disordered" evidence="1">
    <location>
        <begin position="1"/>
        <end position="60"/>
    </location>
</feature>
<organism evidence="3">
    <name type="scientific">Guillardia theta (strain CCMP2712)</name>
    <name type="common">Cryptophyte</name>
    <dbReference type="NCBI Taxonomy" id="905079"/>
    <lineage>
        <taxon>Eukaryota</taxon>
        <taxon>Cryptophyceae</taxon>
        <taxon>Pyrenomonadales</taxon>
        <taxon>Geminigeraceae</taxon>
        <taxon>Guillardia</taxon>
    </lineage>
</organism>
<dbReference type="EMBL" id="JH993036">
    <property type="protein sequence ID" value="EKX39822.1"/>
    <property type="molecule type" value="Genomic_DNA"/>
</dbReference>
<evidence type="ECO:0000313" key="5">
    <source>
        <dbReference type="Proteomes" id="UP000011087"/>
    </source>
</evidence>
<evidence type="ECO:0000259" key="2">
    <source>
        <dbReference type="PROSITE" id="PS50222"/>
    </source>
</evidence>
<dbReference type="InterPro" id="IPR018247">
    <property type="entry name" value="EF_Hand_1_Ca_BS"/>
</dbReference>
<evidence type="ECO:0000313" key="3">
    <source>
        <dbReference type="EMBL" id="EKX39822.1"/>
    </source>
</evidence>
<dbReference type="InterPro" id="IPR002048">
    <property type="entry name" value="EF_hand_dom"/>
</dbReference>
<dbReference type="Proteomes" id="UP000011087">
    <property type="component" value="Unassembled WGS sequence"/>
</dbReference>
<reference evidence="5" key="2">
    <citation type="submission" date="2012-11" db="EMBL/GenBank/DDBJ databases">
        <authorList>
            <person name="Kuo A."/>
            <person name="Curtis B.A."/>
            <person name="Tanifuji G."/>
            <person name="Burki F."/>
            <person name="Gruber A."/>
            <person name="Irimia M."/>
            <person name="Maruyama S."/>
            <person name="Arias M.C."/>
            <person name="Ball S.G."/>
            <person name="Gile G.H."/>
            <person name="Hirakawa Y."/>
            <person name="Hopkins J.F."/>
            <person name="Rensing S.A."/>
            <person name="Schmutz J."/>
            <person name="Symeonidi A."/>
            <person name="Elias M."/>
            <person name="Eveleigh R.J."/>
            <person name="Herman E.K."/>
            <person name="Klute M.J."/>
            <person name="Nakayama T."/>
            <person name="Obornik M."/>
            <person name="Reyes-Prieto A."/>
            <person name="Armbrust E.V."/>
            <person name="Aves S.J."/>
            <person name="Beiko R.G."/>
            <person name="Coutinho P."/>
            <person name="Dacks J.B."/>
            <person name="Durnford D.G."/>
            <person name="Fast N.M."/>
            <person name="Green B.R."/>
            <person name="Grisdale C."/>
            <person name="Hempe F."/>
            <person name="Henrissat B."/>
            <person name="Hoppner M.P."/>
            <person name="Ishida K.-I."/>
            <person name="Kim E."/>
            <person name="Koreny L."/>
            <person name="Kroth P.G."/>
            <person name="Liu Y."/>
            <person name="Malik S.-B."/>
            <person name="Maier U.G."/>
            <person name="McRose D."/>
            <person name="Mock T."/>
            <person name="Neilson J.A."/>
            <person name="Onodera N.T."/>
            <person name="Poole A.M."/>
            <person name="Pritham E.J."/>
            <person name="Richards T.A."/>
            <person name="Rocap G."/>
            <person name="Roy S.W."/>
            <person name="Sarai C."/>
            <person name="Schaack S."/>
            <person name="Shirato S."/>
            <person name="Slamovits C.H."/>
            <person name="Spencer D.F."/>
            <person name="Suzuki S."/>
            <person name="Worden A.Z."/>
            <person name="Zauner S."/>
            <person name="Barry K."/>
            <person name="Bell C."/>
            <person name="Bharti A.K."/>
            <person name="Crow J.A."/>
            <person name="Grimwood J."/>
            <person name="Kramer R."/>
            <person name="Lindquist E."/>
            <person name="Lucas S."/>
            <person name="Salamov A."/>
            <person name="McFadden G.I."/>
            <person name="Lane C.E."/>
            <person name="Keeling P.J."/>
            <person name="Gray M.W."/>
            <person name="Grigoriev I.V."/>
            <person name="Archibald J.M."/>
        </authorList>
    </citation>
    <scope>NUCLEOTIDE SEQUENCE</scope>
    <source>
        <strain evidence="5">CCMP2712</strain>
    </source>
</reference>
<dbReference type="GO" id="GO:0005509">
    <property type="term" value="F:calcium ion binding"/>
    <property type="evidence" value="ECO:0007669"/>
    <property type="project" value="InterPro"/>
</dbReference>
<gene>
    <name evidence="3" type="ORF">GUITHDRAFT_114073</name>
</gene>
<sequence length="114" mass="11859">MDKDGDGKVSTEEFLEHAQKQASGESSEGVCTDETCSGHHHASHGEGGESAAGMPTKEEIEAAKAEVAAAVAKGLPIEMTNANTAAILDCTSNIFVKLPSFFLVCQSVSCDMVQ</sequence>
<name>L1IUR7_GUITC</name>
<dbReference type="PROSITE" id="PS50222">
    <property type="entry name" value="EF_HAND_2"/>
    <property type="match status" value="1"/>
</dbReference>
<dbReference type="PROSITE" id="PS00018">
    <property type="entry name" value="EF_HAND_1"/>
    <property type="match status" value="1"/>
</dbReference>
<proteinExistence type="predicted"/>
<dbReference type="GeneID" id="17296615"/>
<evidence type="ECO:0000256" key="1">
    <source>
        <dbReference type="SAM" id="MobiDB-lite"/>
    </source>
</evidence>
<dbReference type="KEGG" id="gtt:GUITHDRAFT_114073"/>
<feature type="domain" description="EF-hand" evidence="2">
    <location>
        <begin position="1"/>
        <end position="24"/>
    </location>
</feature>
<reference evidence="4" key="3">
    <citation type="submission" date="2015-06" db="UniProtKB">
        <authorList>
            <consortium name="EnsemblProtists"/>
        </authorList>
    </citation>
    <scope>IDENTIFICATION</scope>
</reference>
<dbReference type="RefSeq" id="XP_005826802.1">
    <property type="nucleotide sequence ID" value="XM_005826745.1"/>
</dbReference>
<evidence type="ECO:0000313" key="4">
    <source>
        <dbReference type="EnsemblProtists" id="EKX39822"/>
    </source>
</evidence>
<keyword evidence="5" id="KW-1185">Reference proteome</keyword>
<accession>L1IUR7</accession>
<dbReference type="EnsemblProtists" id="EKX39822">
    <property type="protein sequence ID" value="EKX39822"/>
    <property type="gene ID" value="GUITHDRAFT_114073"/>
</dbReference>